<evidence type="ECO:0000313" key="6">
    <source>
        <dbReference type="Proteomes" id="UP000233020"/>
    </source>
</evidence>
<evidence type="ECO:0000256" key="2">
    <source>
        <dbReference type="ARBA" id="ARBA00023054"/>
    </source>
</evidence>
<evidence type="ECO:0000256" key="3">
    <source>
        <dbReference type="SAM" id="Coils"/>
    </source>
</evidence>
<keyword evidence="6" id="KW-1185">Reference proteome</keyword>
<evidence type="ECO:0000256" key="4">
    <source>
        <dbReference type="SAM" id="MobiDB-lite"/>
    </source>
</evidence>
<reference evidence="5" key="1">
    <citation type="submission" date="2025-08" db="UniProtKB">
        <authorList>
            <consortium name="Ensembl"/>
        </authorList>
    </citation>
    <scope>IDENTIFICATION</scope>
</reference>
<name>A0A2K5E3N4_AOTNA</name>
<accession>A0A2K5E3N4</accession>
<dbReference type="AlphaFoldDB" id="A0A2K5E3N4"/>
<organism evidence="5 6">
    <name type="scientific">Aotus nancymaae</name>
    <name type="common">Ma's night monkey</name>
    <dbReference type="NCBI Taxonomy" id="37293"/>
    <lineage>
        <taxon>Eukaryota</taxon>
        <taxon>Metazoa</taxon>
        <taxon>Chordata</taxon>
        <taxon>Craniata</taxon>
        <taxon>Vertebrata</taxon>
        <taxon>Euteleostomi</taxon>
        <taxon>Mammalia</taxon>
        <taxon>Eutheria</taxon>
        <taxon>Euarchontoglires</taxon>
        <taxon>Primates</taxon>
        <taxon>Haplorrhini</taxon>
        <taxon>Platyrrhini</taxon>
        <taxon>Aotidae</taxon>
        <taxon>Aotus</taxon>
    </lineage>
</organism>
<feature type="region of interest" description="Disordered" evidence="4">
    <location>
        <begin position="1"/>
        <end position="25"/>
    </location>
</feature>
<feature type="compositionally biased region" description="Basic and acidic residues" evidence="4">
    <location>
        <begin position="212"/>
        <end position="221"/>
    </location>
</feature>
<evidence type="ECO:0000313" key="5">
    <source>
        <dbReference type="Ensembl" id="ENSANAP00000027855.1"/>
    </source>
</evidence>
<dbReference type="GeneTree" id="ENSGT00530000063950"/>
<feature type="coiled-coil region" evidence="3">
    <location>
        <begin position="70"/>
        <end position="97"/>
    </location>
</feature>
<protein>
    <submittedName>
        <fullName evidence="5">Coiled-coil domain containing 9B</fullName>
    </submittedName>
</protein>
<gene>
    <name evidence="5" type="primary">CCDC9B</name>
</gene>
<keyword evidence="2 3" id="KW-0175">Coiled coil</keyword>
<feature type="compositionally biased region" description="Polar residues" evidence="4">
    <location>
        <begin position="395"/>
        <end position="406"/>
    </location>
</feature>
<dbReference type="Pfam" id="PF15266">
    <property type="entry name" value="DUF4594"/>
    <property type="match status" value="1"/>
</dbReference>
<feature type="compositionally biased region" description="Basic and acidic residues" evidence="4">
    <location>
        <begin position="329"/>
        <end position="347"/>
    </location>
</feature>
<dbReference type="Ensembl" id="ENSANAT00000045877.1">
    <property type="protein sequence ID" value="ENSANAP00000027855.1"/>
    <property type="gene ID" value="ENSANAG00000031782.1"/>
</dbReference>
<dbReference type="InterPro" id="IPR029336">
    <property type="entry name" value="DUF4594"/>
</dbReference>
<dbReference type="Proteomes" id="UP000233020">
    <property type="component" value="Unplaced"/>
</dbReference>
<keyword evidence="1" id="KW-0597">Phosphoprotein</keyword>
<feature type="region of interest" description="Disordered" evidence="4">
    <location>
        <begin position="249"/>
        <end position="473"/>
    </location>
</feature>
<feature type="compositionally biased region" description="Basic and acidic residues" evidence="4">
    <location>
        <begin position="253"/>
        <end position="270"/>
    </location>
</feature>
<proteinExistence type="predicted"/>
<evidence type="ECO:0000256" key="1">
    <source>
        <dbReference type="ARBA" id="ARBA00022553"/>
    </source>
</evidence>
<feature type="compositionally biased region" description="Basic residues" evidence="4">
    <location>
        <begin position="288"/>
        <end position="299"/>
    </location>
</feature>
<feature type="region of interest" description="Disordered" evidence="4">
    <location>
        <begin position="175"/>
        <end position="237"/>
    </location>
</feature>
<sequence length="473" mass="51793">MISCAEQRSRQGEASKGPAPVAPASLPLWLPRGCSGILSVPAVAMHSAGPPRAESPMRRQEKDAELDRRIVALRKKNQALLRRYQEIQEDRRQAEQGGMAVTTPALLQPDGLTVTISQVPGEKRVVSRNWTRGTCRPRVANEMLEDEDADDYGGTFCLGDRVELAVTMENKAEAKRIVSEKPTRARNQGTEGSPGGRVAQSPPMQVAISSDSARKGAREPRSQPVGEPPEVGWDYAQWKQEREQIDLARVARHRDAQGDWRRPWDLDKAKPTLQDCSQLREEGLARAGSRRGPRSHRKLQPPPLLPDGKGRGGQPSRPLVAPAAGSKARGKERLTGRARRWDMKADKEELESQEGSQSTRETPRGAGIPGPKEGTCLLNPRPEAQESPVSWPDGSEQQPLGWNNHQAELEVQTCPEPQRGAGPPEPREDRSGKAGAQQGLAQRSWPPRGGSQRLRGTAGVRRRTGRPGPAGRC</sequence>
<dbReference type="PANTHER" id="PTHR15635">
    <property type="entry name" value="COILED-COIL DOMAIN CONTAINING PROTEIN 9"/>
    <property type="match status" value="1"/>
</dbReference>
<dbReference type="OMA" id="GPPEVGW"/>
<dbReference type="STRING" id="37293.ENSANAP00000027855"/>
<reference evidence="5" key="2">
    <citation type="submission" date="2025-09" db="UniProtKB">
        <authorList>
            <consortium name="Ensembl"/>
        </authorList>
    </citation>
    <scope>IDENTIFICATION</scope>
</reference>
<dbReference type="PANTHER" id="PTHR15635:SF10">
    <property type="entry name" value="COILED-COIL DOMAIN-CONTAINING PROTEIN 9B"/>
    <property type="match status" value="1"/>
</dbReference>